<gene>
    <name evidence="1" type="ORF">C8N24_6474</name>
</gene>
<sequence>MGDHAEVTAPTRAQLKVLRHLHAIHERERALVPEIQAQLSAAPPGGYRDELVAHLDETRVHITALADRLTELGYRNGSVLSGVASLVQAGLAQATARRLTPLDLLRPADPADRILQRARHAAAAHAANIADYRALDRIAGHAGDIRTQALAARLGAQEQERFDAIIAAIPALTDALG</sequence>
<dbReference type="Gene3D" id="1.20.1260.10">
    <property type="match status" value="1"/>
</dbReference>
<reference evidence="1 2" key="1">
    <citation type="submission" date="2018-10" db="EMBL/GenBank/DDBJ databases">
        <title>Genomic Encyclopedia of Archaeal and Bacterial Type Strains, Phase II (KMG-II): from individual species to whole genera.</title>
        <authorList>
            <person name="Goeker M."/>
        </authorList>
    </citation>
    <scope>NUCLEOTIDE SEQUENCE [LARGE SCALE GENOMIC DNA]</scope>
    <source>
        <strain evidence="1 2">DSM 14954</strain>
    </source>
</reference>
<proteinExistence type="predicted"/>
<dbReference type="InterPro" id="IPR009078">
    <property type="entry name" value="Ferritin-like_SF"/>
</dbReference>
<organism evidence="1 2">
    <name type="scientific">Solirubrobacter pauli</name>
    <dbReference type="NCBI Taxonomy" id="166793"/>
    <lineage>
        <taxon>Bacteria</taxon>
        <taxon>Bacillati</taxon>
        <taxon>Actinomycetota</taxon>
        <taxon>Thermoleophilia</taxon>
        <taxon>Solirubrobacterales</taxon>
        <taxon>Solirubrobacteraceae</taxon>
        <taxon>Solirubrobacter</taxon>
    </lineage>
</organism>
<dbReference type="Proteomes" id="UP000278962">
    <property type="component" value="Unassembled WGS sequence"/>
</dbReference>
<evidence type="ECO:0000313" key="1">
    <source>
        <dbReference type="EMBL" id="RKQ84844.1"/>
    </source>
</evidence>
<evidence type="ECO:0000313" key="2">
    <source>
        <dbReference type="Proteomes" id="UP000278962"/>
    </source>
</evidence>
<dbReference type="AlphaFoldDB" id="A0A660KUX4"/>
<evidence type="ECO:0008006" key="3">
    <source>
        <dbReference type="Google" id="ProtNLM"/>
    </source>
</evidence>
<keyword evidence="2" id="KW-1185">Reference proteome</keyword>
<protein>
    <recommendedName>
        <fullName evidence="3">Ferritin-like metal-binding protein YciE</fullName>
    </recommendedName>
</protein>
<dbReference type="InterPro" id="IPR012347">
    <property type="entry name" value="Ferritin-like"/>
</dbReference>
<accession>A0A660KUX4</accession>
<dbReference type="EMBL" id="RBIL01000003">
    <property type="protein sequence ID" value="RKQ84844.1"/>
    <property type="molecule type" value="Genomic_DNA"/>
</dbReference>
<dbReference type="SUPFAM" id="SSF47240">
    <property type="entry name" value="Ferritin-like"/>
    <property type="match status" value="1"/>
</dbReference>
<name>A0A660KUX4_9ACTN</name>
<comment type="caution">
    <text evidence="1">The sequence shown here is derived from an EMBL/GenBank/DDBJ whole genome shotgun (WGS) entry which is preliminary data.</text>
</comment>